<dbReference type="PROSITE" id="PS51257">
    <property type="entry name" value="PROKAR_LIPOPROTEIN"/>
    <property type="match status" value="1"/>
</dbReference>
<dbReference type="NCBIfam" id="TIGR04534">
    <property type="entry name" value="ELWxxDGT_rpt"/>
    <property type="match status" value="2"/>
</dbReference>
<dbReference type="KEGG" id="cfus:CYFUS_007924"/>
<gene>
    <name evidence="1" type="ORF">CYFUS_007924</name>
</gene>
<organism evidence="1 2">
    <name type="scientific">Cystobacter fuscus</name>
    <dbReference type="NCBI Taxonomy" id="43"/>
    <lineage>
        <taxon>Bacteria</taxon>
        <taxon>Pseudomonadati</taxon>
        <taxon>Myxococcota</taxon>
        <taxon>Myxococcia</taxon>
        <taxon>Myxococcales</taxon>
        <taxon>Cystobacterineae</taxon>
        <taxon>Archangiaceae</taxon>
        <taxon>Cystobacter</taxon>
    </lineage>
</organism>
<proteinExistence type="predicted"/>
<name>A0A250JH18_9BACT</name>
<dbReference type="Proteomes" id="UP000217257">
    <property type="component" value="Chromosome"/>
</dbReference>
<dbReference type="RefSeq" id="WP_095990003.1">
    <property type="nucleotide sequence ID" value="NZ_CP022098.1"/>
</dbReference>
<dbReference type="AlphaFoldDB" id="A0A250JH18"/>
<evidence type="ECO:0000313" key="2">
    <source>
        <dbReference type="Proteomes" id="UP000217257"/>
    </source>
</evidence>
<reference evidence="1 2" key="1">
    <citation type="submission" date="2017-06" db="EMBL/GenBank/DDBJ databases">
        <title>Sequencing and comparative analysis of myxobacterial genomes.</title>
        <authorList>
            <person name="Rupp O."/>
            <person name="Goesmann A."/>
            <person name="Sogaard-Andersen L."/>
        </authorList>
    </citation>
    <scope>NUCLEOTIDE SEQUENCE [LARGE SCALE GENOMIC DNA]</scope>
    <source>
        <strain evidence="1 2">DSM 52655</strain>
    </source>
</reference>
<protein>
    <submittedName>
        <fullName evidence="1">Uncharacterized protein</fullName>
    </submittedName>
</protein>
<sequence>MKVTEVVRLLLAGMLAVLGGCMQTQGMDDARALEPGTVTQALPLGTVQVRDINTRPVRFPQRPSESVALGGGVALFVASDELHGTELWRGDGTEAGTSLVKDLAPGLASSGPRLLTLAQGKVFFTAQSGGVDEFGAEELWKTDGTPAGTVLVKRLFKASDLARISAMAQVGGTVFFVYGGSSRQLWKSDGTEAGTVLLQQLASQDCACSFELLSTGTTLFFTGRDAANNLELWKRDGAAGAVLLKTISVNANSYLPSHLLTQVGSSLFFTVDKALWRSDGTPAGTVLVSTQTSRISDLEAVNGTLFLTSSTSLWKSNGAAPVLLRGFDDAPGSLTALGNALYFVGADALGGRELWTSDGTAAGTRQVKDLVPGVDGSAPQELLAWNGGLYFTASTTVGTRGLWRSDGTTAGTLALKTWAEETSPWDEKSHDLTPVGSALLFSVPEDAPGVPLNDIPELTWRTNGTVKGTRELAGLWAGTRSSQSRYHPLGVVGGSVFFVASDGSPGEALWKSDGTAAGTVHLRTLPRVAPETDTWLHKPAAAHVGGTLFFTADDGVHGLELWKSDGTAVGTVLVKDLRAGPDSSSLEDLTVLNGTLFFSAYDDVNGWSLWRSDGSEVGTVPIKSMGLEDSSGDVDGLTVMDGLLYFEADDSLHDSGLWKSDGTPEGTSLVKVPFADRYASLDLFTGVNGTLFFAARDGYGATQLWKSDGTETGTVLVKDGFSSLEMSHPVPSRGELYFTADDDVHGYELWRSDGTAAGTYMLADIHPGPRNSAPHSLTPVGSGLVFVAYEDTHGWELWRTDGTQAGTHLLVDLLPGPPGGLRPRNADSLVDIFGLEDQGLALFTGVDMAGGAELWRTDGTVAGTFRMLDLVPGPDSSEPHSFARLGDRLFFMAGDKAHGREPRFLGIPRDLGSAIGTAVFQGSTCTGQSQVTPSCTYNALAPDSTFAWTAPSAGVFTFTTEGSGYDTSLEVSDPAAGTSLGCNDDAEGTLQSSVGVRLSAGQTVLITVDGYDTECGPFLLHIHPSP</sequence>
<accession>A0A250JH18</accession>
<evidence type="ECO:0000313" key="1">
    <source>
        <dbReference type="EMBL" id="ATB42446.1"/>
    </source>
</evidence>
<dbReference type="EMBL" id="CP022098">
    <property type="protein sequence ID" value="ATB42446.1"/>
    <property type="molecule type" value="Genomic_DNA"/>
</dbReference>
<dbReference type="InterPro" id="IPR030916">
    <property type="entry name" value="ELWxxDGT_rpt"/>
</dbReference>